<dbReference type="PANTHER" id="PTHR46696">
    <property type="entry name" value="P450, PUTATIVE (EUROFUNG)-RELATED"/>
    <property type="match status" value="1"/>
</dbReference>
<dbReference type="GO" id="GO:0016705">
    <property type="term" value="F:oxidoreductase activity, acting on paired donors, with incorporation or reduction of molecular oxygen"/>
    <property type="evidence" value="ECO:0007669"/>
    <property type="project" value="InterPro"/>
</dbReference>
<evidence type="ECO:0000256" key="2">
    <source>
        <dbReference type="ARBA" id="ARBA00022617"/>
    </source>
</evidence>
<dbReference type="Pfam" id="PF00067">
    <property type="entry name" value="p450"/>
    <property type="match status" value="1"/>
</dbReference>
<proteinExistence type="inferred from homology"/>
<dbReference type="InterPro" id="IPR002397">
    <property type="entry name" value="Cyt_P450_B"/>
</dbReference>
<evidence type="ECO:0000313" key="9">
    <source>
        <dbReference type="Proteomes" id="UP000185696"/>
    </source>
</evidence>
<dbReference type="PRINTS" id="PR00359">
    <property type="entry name" value="BP450"/>
</dbReference>
<dbReference type="Proteomes" id="UP000185696">
    <property type="component" value="Unassembled WGS sequence"/>
</dbReference>
<dbReference type="PROSITE" id="PS00086">
    <property type="entry name" value="CYTOCHROME_P450"/>
    <property type="match status" value="1"/>
</dbReference>
<dbReference type="AlphaFoldDB" id="A0A7Z0WM12"/>
<sequence>MTTPASPVRLDAGFLDNPYQVYAVLRSQSPVCVAEIPGGERLWLVTRYEDVRAALTHPAISKDSDEIIRVARSKGMGDPLGKSLRNHMLNADPPDHTRLRKLVSQAFTSRVVERLRPRITEIADDLIGAMSIRDEVDLLADFAYPLPLTVICELLGVAPDDRDDFRAWSHAITGGAGGYRALRTAAAAMEKYLIASVAEKRGRPREDLLSLLVHARDGADVLSENELVSTAFLLLFAGHETTVNLIGSGMLALLRNPGTFDAVRADRALLPGAIEEFLRFESPVNITSSRVTTRTARIGGVEIPAGETVVVALGSANRDDSRFAGPDTLEVTRRANGHLAFGHGVHYCLGAPLARLEARIAFEGLFDAFPAMTLAVDADQLAWRQSAHIRGLRGLPVRLRP</sequence>
<evidence type="ECO:0000256" key="1">
    <source>
        <dbReference type="ARBA" id="ARBA00010617"/>
    </source>
</evidence>
<dbReference type="PANTHER" id="PTHR46696:SF1">
    <property type="entry name" value="CYTOCHROME P450 YJIB-RELATED"/>
    <property type="match status" value="1"/>
</dbReference>
<dbReference type="InterPro" id="IPR036396">
    <property type="entry name" value="Cyt_P450_sf"/>
</dbReference>
<dbReference type="EMBL" id="MSIF01000008">
    <property type="protein sequence ID" value="OLF09840.1"/>
    <property type="molecule type" value="Genomic_DNA"/>
</dbReference>
<keyword evidence="4 7" id="KW-0560">Oxidoreductase</keyword>
<dbReference type="SUPFAM" id="SSF48264">
    <property type="entry name" value="Cytochrome P450"/>
    <property type="match status" value="1"/>
</dbReference>
<keyword evidence="2 7" id="KW-0349">Heme</keyword>
<evidence type="ECO:0000256" key="7">
    <source>
        <dbReference type="RuleBase" id="RU000461"/>
    </source>
</evidence>
<accession>A0A7Z0WM12</accession>
<dbReference type="OrthoDB" id="5500002at2"/>
<evidence type="ECO:0000256" key="3">
    <source>
        <dbReference type="ARBA" id="ARBA00022723"/>
    </source>
</evidence>
<reference evidence="8 9" key="1">
    <citation type="submission" date="2016-12" db="EMBL/GenBank/DDBJ databases">
        <title>The draft genome sequence of Actinophytocola xinjiangensis.</title>
        <authorList>
            <person name="Wang W."/>
            <person name="Yuan L."/>
        </authorList>
    </citation>
    <scope>NUCLEOTIDE SEQUENCE [LARGE SCALE GENOMIC DNA]</scope>
    <source>
        <strain evidence="8 9">CGMCC 4.4663</strain>
    </source>
</reference>
<evidence type="ECO:0000256" key="4">
    <source>
        <dbReference type="ARBA" id="ARBA00023002"/>
    </source>
</evidence>
<keyword evidence="5 7" id="KW-0408">Iron</keyword>
<name>A0A7Z0WM12_9PSEU</name>
<keyword evidence="9" id="KW-1185">Reference proteome</keyword>
<dbReference type="GO" id="GO:0020037">
    <property type="term" value="F:heme binding"/>
    <property type="evidence" value="ECO:0007669"/>
    <property type="project" value="InterPro"/>
</dbReference>
<protein>
    <submittedName>
        <fullName evidence="8">Cytochrome</fullName>
    </submittedName>
</protein>
<dbReference type="PRINTS" id="PR00385">
    <property type="entry name" value="P450"/>
</dbReference>
<evidence type="ECO:0000313" key="8">
    <source>
        <dbReference type="EMBL" id="OLF09840.1"/>
    </source>
</evidence>
<keyword evidence="6 7" id="KW-0503">Monooxygenase</keyword>
<dbReference type="GO" id="GO:0004497">
    <property type="term" value="F:monooxygenase activity"/>
    <property type="evidence" value="ECO:0007669"/>
    <property type="project" value="UniProtKB-KW"/>
</dbReference>
<dbReference type="Gene3D" id="1.10.630.10">
    <property type="entry name" value="Cytochrome P450"/>
    <property type="match status" value="1"/>
</dbReference>
<keyword evidence="3 7" id="KW-0479">Metal-binding</keyword>
<dbReference type="RefSeq" id="WP_075134231.1">
    <property type="nucleotide sequence ID" value="NZ_MSIF01000008.1"/>
</dbReference>
<gene>
    <name evidence="8" type="ORF">BLA60_17770</name>
</gene>
<comment type="caution">
    <text evidence="8">The sequence shown here is derived from an EMBL/GenBank/DDBJ whole genome shotgun (WGS) entry which is preliminary data.</text>
</comment>
<dbReference type="FunFam" id="1.10.630.10:FF:000018">
    <property type="entry name" value="Cytochrome P450 monooxygenase"/>
    <property type="match status" value="1"/>
</dbReference>
<evidence type="ECO:0000256" key="5">
    <source>
        <dbReference type="ARBA" id="ARBA00023004"/>
    </source>
</evidence>
<dbReference type="InterPro" id="IPR017972">
    <property type="entry name" value="Cyt_P450_CS"/>
</dbReference>
<dbReference type="CDD" id="cd11029">
    <property type="entry name" value="CYP107-like"/>
    <property type="match status" value="1"/>
</dbReference>
<dbReference type="GO" id="GO:0005506">
    <property type="term" value="F:iron ion binding"/>
    <property type="evidence" value="ECO:0007669"/>
    <property type="project" value="InterPro"/>
</dbReference>
<organism evidence="8 9">
    <name type="scientific">Actinophytocola xinjiangensis</name>
    <dbReference type="NCBI Taxonomy" id="485602"/>
    <lineage>
        <taxon>Bacteria</taxon>
        <taxon>Bacillati</taxon>
        <taxon>Actinomycetota</taxon>
        <taxon>Actinomycetes</taxon>
        <taxon>Pseudonocardiales</taxon>
        <taxon>Pseudonocardiaceae</taxon>
    </lineage>
</organism>
<evidence type="ECO:0000256" key="6">
    <source>
        <dbReference type="ARBA" id="ARBA00023033"/>
    </source>
</evidence>
<dbReference type="InterPro" id="IPR001128">
    <property type="entry name" value="Cyt_P450"/>
</dbReference>
<comment type="similarity">
    <text evidence="1 7">Belongs to the cytochrome P450 family.</text>
</comment>